<accession>A0A2C6AXH1</accession>
<evidence type="ECO:0000256" key="1">
    <source>
        <dbReference type="SAM" id="Coils"/>
    </source>
</evidence>
<organism evidence="2 3">
    <name type="scientific">Fusobacterium nucleatum subsp. polymorphum</name>
    <name type="common">Fusobacterium polymorphum</name>
    <dbReference type="NCBI Taxonomy" id="76857"/>
    <lineage>
        <taxon>Bacteria</taxon>
        <taxon>Fusobacteriati</taxon>
        <taxon>Fusobacteriota</taxon>
        <taxon>Fusobacteriia</taxon>
        <taxon>Fusobacteriales</taxon>
        <taxon>Fusobacteriaceae</taxon>
        <taxon>Fusobacterium</taxon>
    </lineage>
</organism>
<comment type="caution">
    <text evidence="2">The sequence shown here is derived from an EMBL/GenBank/DDBJ whole genome shotgun (WGS) entry which is preliminary data.</text>
</comment>
<keyword evidence="1" id="KW-0175">Coiled coil</keyword>
<evidence type="ECO:0000313" key="2">
    <source>
        <dbReference type="EMBL" id="PHH96613.1"/>
    </source>
</evidence>
<reference evidence="2 3" key="1">
    <citation type="submission" date="2017-06" db="EMBL/GenBank/DDBJ databases">
        <title>Draft genome sequence of Fusobacterium nucleatum subsp. polymorphum KCOM 1002 (=ChDC F175).</title>
        <authorList>
            <person name="Kook J.-K."/>
            <person name="Park S.-N."/>
            <person name="Lim Y.K."/>
            <person name="Roh H."/>
        </authorList>
    </citation>
    <scope>NUCLEOTIDE SEQUENCE [LARGE SCALE GENOMIC DNA]</scope>
    <source>
        <strain evidence="3">KCOM 1002 (ChDC F175)</strain>
    </source>
</reference>
<feature type="coiled-coil region" evidence="1">
    <location>
        <begin position="799"/>
        <end position="849"/>
    </location>
</feature>
<proteinExistence type="predicted"/>
<feature type="coiled-coil region" evidence="1">
    <location>
        <begin position="716"/>
        <end position="753"/>
    </location>
</feature>
<dbReference type="RefSeq" id="WP_098978618.1">
    <property type="nucleotide sequence ID" value="NZ_NIRJ01000001.1"/>
</dbReference>
<sequence length="1702" mass="196687">MGILKDVFNSKKGMTGIVSEEQEKKFQEQRKKNTEKGFSVSDTPLVQGIERNISNPIRTGLIKGVTQIMDLINQPDPESIAMEYGDDYEKIYQEYKKQTENNGWKNSQIRKESIDYIKRNREERAKFLDSNSKIDKGIMIFQNILEGVASPTNWYNPQGFVKNLAWDLVQGAIDTTWEKTEIEGKEIKDFTKEDLKEYAYGAATSVAIHGVTKVAGRYISKKMNKLKNSDVDVSGNTISNAVEETPKTPLEIIQNEVNKYGPGATNPKAVIELAERLENGETVGIERGKNFSQEVDEFYTNVTEKRIEKIHKEELSRQNTIKNKESNIEFEERIFNGEVPEKKIANDINAKDSLSKTLKPIKNKIKLNSKQLTAEYKSRLAYIHMENGGSANFSRIGDLNELIITENNINGKTFKGMIRGYADVPENLDGYSNEFRNIGKEYLELRRSQDVTKSKDIDFDIVYDKNTAMSNLNLALNIDDIEPKKIVVDGILKNNKRKVYLTEREAFEFSVGDKAGMYILPNDDMVIKKLRNDINATTQDVKRYGNGKLVDFESKEWEEVALQNAPFPEMEDYFKKKDLFEEVTEDTKILEKEYKPKKKNQEKVISKIEKRLGKLKEQPKMNEVRSGLNKANEILEKSKKDFYEKFNIDEKGEDLLEKNFKKRNELSEKIKNIENKINELDTEKTDKLYLLNKEHYSKNVTNIEEKFKKDFSKLTKDKYDEVFEKLENYYEKLKNKNKKLSKIEDEASNIKRKALKEAEVERIKKYKKSIRKEEIIFNEELKDMFDGNTQKVKKAKKLYDDFKNSVEENQIKLKKLDKDYNNLDFIKKKKELNKFLENEKSKLKKIDDNFDTELKNKSVNNIENIRKEYIEYRNSKNENLKNSKKLGKEFDNLKTPKNIENLEKILEKEKGKLKKINIDYDVKKREIDIRRNNLGENIEVFLETTENKAIDWLDGVFNEMNVEVDPVESLNRMYKNIIDEKSGLNVLKYRLGGNLDTFQAKVQNTNTGKMMYFQNNKTLKEAIENEAEHLFELGADVSTRKFSDISVSGKVMYNTRNLMMYKFLSNLNYLKEIATNKQRINSGLIDLGFNERVGFLESTKEMTRATKNVAKKYQNLKNIDLDTITNPLERLQIEAYIDKVMETEIDMRGYTKSNALKKAGELGAKGQTASDVQRIALAEYFTANAMYDEFTKFKIEDVTPTMKQVLFDMGIDDNIKLKTIQDDILSTNSVTGLLDIVKDRSNTSTVKSLFEQFADINGKELNAFSGHTVGLKTDSLVSRYWANFNGMFRMYNMNLLTRTFDRLTTYIDSDGLTRYRFLNDGKLSLNKTSFTGLSEWKANSRILNSGTTALQTAGLVYGVGWLTGKITGTSRDEMIEAKMDALMHGEITDTVIDVIKTGLVDNTGLEITMGGENVVASFFNQNFKGLKRDMSSSLSLIQKIVYGALYLASPNAVSRGIDNIKFEKNIPNRLDTASEYLKEKWKYEYKEKAQAEQDEGLLPIEKLGLAGLGLLYEGGKKAFDSVLKEKTDYQEYFEKHPEQAERFGEFKEDTPQEAKIALASGIMELAEYGARNEQLDEILSTADTVEEREQELKEYGMDYQTQLTKMDKNNKLVFHAVMSYAEIESPETIILAMNEFNELKTKEEREAFLNNFIREDQVDDFNNFLDRVMEDKNKKMDSIYDRDYSYGTEGYIEFLQTLRNEM</sequence>
<gene>
    <name evidence="2" type="ORF">CA840_04265</name>
</gene>
<dbReference type="EMBL" id="NIRJ01000001">
    <property type="protein sequence ID" value="PHH96613.1"/>
    <property type="molecule type" value="Genomic_DNA"/>
</dbReference>
<feature type="coiled-coil region" evidence="1">
    <location>
        <begin position="656"/>
        <end position="683"/>
    </location>
</feature>
<dbReference type="Proteomes" id="UP000225199">
    <property type="component" value="Unassembled WGS sequence"/>
</dbReference>
<name>A0A2C6AXH1_FUSNP</name>
<protein>
    <submittedName>
        <fullName evidence="2">Uncharacterized protein</fullName>
    </submittedName>
</protein>
<evidence type="ECO:0000313" key="3">
    <source>
        <dbReference type="Proteomes" id="UP000225199"/>
    </source>
</evidence>